<dbReference type="Pfam" id="PF08659">
    <property type="entry name" value="KR"/>
    <property type="match status" value="1"/>
</dbReference>
<evidence type="ECO:0000256" key="1">
    <source>
        <dbReference type="ARBA" id="ARBA00022450"/>
    </source>
</evidence>
<dbReference type="Gene3D" id="3.40.50.720">
    <property type="entry name" value="NAD(P)-binding Rossmann-like Domain"/>
    <property type="match status" value="1"/>
</dbReference>
<dbReference type="SUPFAM" id="SSF51735">
    <property type="entry name" value="NAD(P)-binding Rossmann-fold domains"/>
    <property type="match status" value="1"/>
</dbReference>
<keyword evidence="1" id="KW-0596">Phosphopantetheine</keyword>
<evidence type="ECO:0000259" key="3">
    <source>
        <dbReference type="SMART" id="SM00822"/>
    </source>
</evidence>
<feature type="domain" description="Ketoreductase" evidence="3">
    <location>
        <begin position="1"/>
        <end position="98"/>
    </location>
</feature>
<dbReference type="PANTHER" id="PTHR43775">
    <property type="entry name" value="FATTY ACID SYNTHASE"/>
    <property type="match status" value="1"/>
</dbReference>
<gene>
    <name evidence="4" type="ORF">MEDL_15312</name>
</gene>
<keyword evidence="5" id="KW-1185">Reference proteome</keyword>
<dbReference type="OrthoDB" id="6144587at2759"/>
<dbReference type="InterPro" id="IPR057326">
    <property type="entry name" value="KR_dom"/>
</dbReference>
<dbReference type="GO" id="GO:0006633">
    <property type="term" value="P:fatty acid biosynthetic process"/>
    <property type="evidence" value="ECO:0007669"/>
    <property type="project" value="TreeGrafter"/>
</dbReference>
<comment type="caution">
    <text evidence="4">The sequence shown here is derived from an EMBL/GenBank/DDBJ whole genome shotgun (WGS) entry which is preliminary data.</text>
</comment>
<reference evidence="4" key="1">
    <citation type="submission" date="2021-03" db="EMBL/GenBank/DDBJ databases">
        <authorList>
            <person name="Bekaert M."/>
        </authorList>
    </citation>
    <scope>NUCLEOTIDE SEQUENCE</scope>
</reference>
<name>A0A8S3R109_MYTED</name>
<dbReference type="SMART" id="SM00822">
    <property type="entry name" value="PKS_KR"/>
    <property type="match status" value="1"/>
</dbReference>
<sequence length="215" mass="24192">MQFQCAIVLTDTLSSRMNEVHLIDVLKPKVLGTWNLHLVSRKYPLDYFVMHSSKASVMGNIGQSNYGAVNAFMDCLAHYGKLNGLSGQSINWGPLDVGMVKDGANIEEILKQHGYFSLDVSDIKENELWIPEQRTILITDMSAIEVKGSLAIKDLHKVIGKFMKQTTSGCDHKVTISIKNEENERTLNWGFLEKTMTKSLSMSAIEKLKRLKQMV</sequence>
<dbReference type="GO" id="GO:0004312">
    <property type="term" value="F:fatty acid synthase activity"/>
    <property type="evidence" value="ECO:0007669"/>
    <property type="project" value="TreeGrafter"/>
</dbReference>
<keyword evidence="2" id="KW-0597">Phosphoprotein</keyword>
<dbReference type="InterPro" id="IPR036291">
    <property type="entry name" value="NAD(P)-bd_dom_sf"/>
</dbReference>
<dbReference type="InterPro" id="IPR050091">
    <property type="entry name" value="PKS_NRPS_Biosynth_Enz"/>
</dbReference>
<evidence type="ECO:0000256" key="2">
    <source>
        <dbReference type="ARBA" id="ARBA00022553"/>
    </source>
</evidence>
<dbReference type="Proteomes" id="UP000683360">
    <property type="component" value="Unassembled WGS sequence"/>
</dbReference>
<proteinExistence type="predicted"/>
<dbReference type="PANTHER" id="PTHR43775:SF37">
    <property type="entry name" value="SI:DKEY-61P9.11"/>
    <property type="match status" value="1"/>
</dbReference>
<evidence type="ECO:0000313" key="4">
    <source>
        <dbReference type="EMBL" id="CAG2200669.1"/>
    </source>
</evidence>
<evidence type="ECO:0000313" key="5">
    <source>
        <dbReference type="Proteomes" id="UP000683360"/>
    </source>
</evidence>
<dbReference type="AlphaFoldDB" id="A0A8S3R109"/>
<dbReference type="EMBL" id="CAJPWZ010000753">
    <property type="protein sequence ID" value="CAG2200669.1"/>
    <property type="molecule type" value="Genomic_DNA"/>
</dbReference>
<dbReference type="InterPro" id="IPR013968">
    <property type="entry name" value="PKS_KR"/>
</dbReference>
<protein>
    <recommendedName>
        <fullName evidence="3">Ketoreductase domain-containing protein</fullName>
    </recommendedName>
</protein>
<accession>A0A8S3R109</accession>
<organism evidence="4 5">
    <name type="scientific">Mytilus edulis</name>
    <name type="common">Blue mussel</name>
    <dbReference type="NCBI Taxonomy" id="6550"/>
    <lineage>
        <taxon>Eukaryota</taxon>
        <taxon>Metazoa</taxon>
        <taxon>Spiralia</taxon>
        <taxon>Lophotrochozoa</taxon>
        <taxon>Mollusca</taxon>
        <taxon>Bivalvia</taxon>
        <taxon>Autobranchia</taxon>
        <taxon>Pteriomorphia</taxon>
        <taxon>Mytilida</taxon>
        <taxon>Mytiloidea</taxon>
        <taxon>Mytilidae</taxon>
        <taxon>Mytilinae</taxon>
        <taxon>Mytilus</taxon>
    </lineage>
</organism>